<proteinExistence type="predicted"/>
<dbReference type="Proteomes" id="UP000004621">
    <property type="component" value="Unassembled WGS sequence"/>
</dbReference>
<organism evidence="1 2">
    <name type="scientific">Neisseria subflava NJ9703</name>
    <dbReference type="NCBI Taxonomy" id="546268"/>
    <lineage>
        <taxon>Bacteria</taxon>
        <taxon>Pseudomonadati</taxon>
        <taxon>Pseudomonadota</taxon>
        <taxon>Betaproteobacteria</taxon>
        <taxon>Neisseriales</taxon>
        <taxon>Neisseriaceae</taxon>
        <taxon>Neisseria</taxon>
    </lineage>
</organism>
<accession>A0A9W5IRY3</accession>
<sequence length="52" mass="6078">MQLIYETQSDGTYRYHIVAKFFLLFLLKGNRLGRLNSFQTAFTAFNQALINC</sequence>
<dbReference type="EMBL" id="ACEO02000003">
    <property type="protein sequence ID" value="EFC52570.1"/>
    <property type="molecule type" value="Genomic_DNA"/>
</dbReference>
<dbReference type="AlphaFoldDB" id="A0A9W5IRY3"/>
<protein>
    <submittedName>
        <fullName evidence="1">Uncharacterized protein</fullName>
    </submittedName>
</protein>
<gene>
    <name evidence="1" type="ORF">NEISUBOT_03924</name>
</gene>
<evidence type="ECO:0000313" key="2">
    <source>
        <dbReference type="Proteomes" id="UP000004621"/>
    </source>
</evidence>
<comment type="caution">
    <text evidence="1">The sequence shown here is derived from an EMBL/GenBank/DDBJ whole genome shotgun (WGS) entry which is preliminary data.</text>
</comment>
<name>A0A9W5IRY3_NEISU</name>
<reference evidence="1 2" key="1">
    <citation type="submission" date="2010-01" db="EMBL/GenBank/DDBJ databases">
        <authorList>
            <person name="Weinstock G."/>
            <person name="Sodergren E."/>
            <person name="Clifton S."/>
            <person name="Fulton L."/>
            <person name="Fulton B."/>
            <person name="Courtney L."/>
            <person name="Fronick C."/>
            <person name="Harrison M."/>
            <person name="Strong C."/>
            <person name="Farmer C."/>
            <person name="Delahaunty K."/>
            <person name="Markovic C."/>
            <person name="Hall O."/>
            <person name="Minx P."/>
            <person name="Tomlinson C."/>
            <person name="Mitreva M."/>
            <person name="Nelson J."/>
            <person name="Hou S."/>
            <person name="Wollam A."/>
            <person name="Pepin K.H."/>
            <person name="Johnson M."/>
            <person name="Bhonagiri V."/>
            <person name="Nash W.E."/>
            <person name="Warren W."/>
            <person name="Chinwalla A."/>
            <person name="Mardis E.R."/>
            <person name="Wilson R.K."/>
        </authorList>
    </citation>
    <scope>NUCLEOTIDE SEQUENCE [LARGE SCALE GENOMIC DNA]</scope>
    <source>
        <strain evidence="1 2">NJ9703</strain>
    </source>
</reference>
<evidence type="ECO:0000313" key="1">
    <source>
        <dbReference type="EMBL" id="EFC52570.1"/>
    </source>
</evidence>